<evidence type="ECO:0000259" key="3">
    <source>
        <dbReference type="Pfam" id="PF00535"/>
    </source>
</evidence>
<evidence type="ECO:0000259" key="2">
    <source>
        <dbReference type="Pfam" id="PF00534"/>
    </source>
</evidence>
<evidence type="ECO:0000313" key="4">
    <source>
        <dbReference type="EMBL" id="SDB79863.1"/>
    </source>
</evidence>
<dbReference type="PANTHER" id="PTHR45947">
    <property type="entry name" value="SULFOQUINOVOSYL TRANSFERASE SQD2"/>
    <property type="match status" value="1"/>
</dbReference>
<dbReference type="InterPro" id="IPR029044">
    <property type="entry name" value="Nucleotide-diphossugar_trans"/>
</dbReference>
<dbReference type="SUPFAM" id="SSF53448">
    <property type="entry name" value="Nucleotide-diphospho-sugar transferases"/>
    <property type="match status" value="1"/>
</dbReference>
<evidence type="ECO:0000313" key="5">
    <source>
        <dbReference type="Proteomes" id="UP000199086"/>
    </source>
</evidence>
<dbReference type="Proteomes" id="UP000199086">
    <property type="component" value="Unassembled WGS sequence"/>
</dbReference>
<dbReference type="GO" id="GO:0016758">
    <property type="term" value="F:hexosyltransferase activity"/>
    <property type="evidence" value="ECO:0007669"/>
    <property type="project" value="TreeGrafter"/>
</dbReference>
<keyword evidence="5" id="KW-1185">Reference proteome</keyword>
<evidence type="ECO:0000256" key="1">
    <source>
        <dbReference type="ARBA" id="ARBA00022679"/>
    </source>
</evidence>
<gene>
    <name evidence="4" type="ORF">GA0111570_101134</name>
</gene>
<reference evidence="4 5" key="1">
    <citation type="submission" date="2016-06" db="EMBL/GenBank/DDBJ databases">
        <authorList>
            <person name="Olsen C.W."/>
            <person name="Carey S."/>
            <person name="Hinshaw L."/>
            <person name="Karasin A.I."/>
        </authorList>
    </citation>
    <scope>NUCLEOTIDE SEQUENCE [LARGE SCALE GENOMIC DNA]</scope>
    <source>
        <strain evidence="4 5">LZ-22</strain>
    </source>
</reference>
<dbReference type="OrthoDB" id="9771846at2"/>
<dbReference type="InterPro" id="IPR001296">
    <property type="entry name" value="Glyco_trans_1"/>
</dbReference>
<dbReference type="Pfam" id="PF00535">
    <property type="entry name" value="Glycos_transf_2"/>
    <property type="match status" value="1"/>
</dbReference>
<dbReference type="AlphaFoldDB" id="A0A1G6GDF3"/>
<dbReference type="Gene3D" id="3.90.550.10">
    <property type="entry name" value="Spore Coat Polysaccharide Biosynthesis Protein SpsA, Chain A"/>
    <property type="match status" value="1"/>
</dbReference>
<feature type="domain" description="Glycosyl transferase family 1" evidence="2">
    <location>
        <begin position="181"/>
        <end position="333"/>
    </location>
</feature>
<feature type="domain" description="Glycosyltransferase 2-like" evidence="3">
    <location>
        <begin position="372"/>
        <end position="527"/>
    </location>
</feature>
<dbReference type="InterPro" id="IPR001173">
    <property type="entry name" value="Glyco_trans_2-like"/>
</dbReference>
<proteinExistence type="predicted"/>
<dbReference type="Pfam" id="PF00534">
    <property type="entry name" value="Glycos_transf_1"/>
    <property type="match status" value="1"/>
</dbReference>
<keyword evidence="1 4" id="KW-0808">Transferase</keyword>
<dbReference type="PANTHER" id="PTHR45947:SF3">
    <property type="entry name" value="SULFOQUINOVOSYL TRANSFERASE SQD2"/>
    <property type="match status" value="1"/>
</dbReference>
<dbReference type="InterPro" id="IPR050194">
    <property type="entry name" value="Glycosyltransferase_grp1"/>
</dbReference>
<protein>
    <submittedName>
        <fullName evidence="4">Glycosyltransferase involved in cell wall bisynthesis</fullName>
    </submittedName>
</protein>
<name>A0A1G6GDF3_9ACTN</name>
<dbReference type="STRING" id="1577474.GA0111570_101134"/>
<accession>A0A1G6GDF3</accession>
<sequence length="648" mass="69112">MVRAGSAVVTLTAHRWEEAGAPVGLEPEPGEEVVGAGTLGSHPALFAYDPRPLWHLLGQDWDVIDLHEEPFALATAEILLLRGLRGQKAPYALYSAQNIRKIYPVPFRWMERWALRHASAVHVCNDEAGRICADKGFPGAPRTIPLGVDLEHFTTDDPPIKRLGPIVGSGVPTGSSGAGRRGVVGYAGRLAAHKGVVVLLDAVATDARLTLRLAGAGPLEAELRQRVDNLGIADRVEFLGALDQAALPGFYRSLDVLAVPSLTTPSWVEQFGRVAVEAMACGVPVVASDSGALPDVVGGAGLLVPPGDVRALAAALRSVVSDQALSDRLRAEGLSRARSCAWDRVAEQYLDLYGTMRRRSLPEADGGRPVEVVLVAYGSPALVRRALEPVRSLPVTVVDNSSLPEIAALCEELGCRYIDPHRNGGFAAGVNIGLAARTDPGSDVLLLNPDAEVDVESIRRLQSALHADPDLASVAPTQVDGEGRPSRVGWPFPSPAATWLEAVGLASLLPRTQYVIGSVLLLRAEALAQVGGLDERFFLYAEETDWAYRAHLLGWRHALVQQVSAVHLGAATSSDTAKRDAHFHASQERYMRKHYGAIGWHLARAGEVLGAAVRSVLLPGERGRAARRRAAVFARGPVHVEASFGQAA</sequence>
<organism evidence="4 5">
    <name type="scientific">Raineyella antarctica</name>
    <dbReference type="NCBI Taxonomy" id="1577474"/>
    <lineage>
        <taxon>Bacteria</taxon>
        <taxon>Bacillati</taxon>
        <taxon>Actinomycetota</taxon>
        <taxon>Actinomycetes</taxon>
        <taxon>Propionibacteriales</taxon>
        <taxon>Propionibacteriaceae</taxon>
        <taxon>Raineyella</taxon>
    </lineage>
</organism>
<dbReference type="SUPFAM" id="SSF53756">
    <property type="entry name" value="UDP-Glycosyltransferase/glycogen phosphorylase"/>
    <property type="match status" value="1"/>
</dbReference>
<dbReference type="Gene3D" id="3.40.50.2000">
    <property type="entry name" value="Glycogen Phosphorylase B"/>
    <property type="match status" value="2"/>
</dbReference>
<dbReference type="EMBL" id="FMYF01000001">
    <property type="protein sequence ID" value="SDB79863.1"/>
    <property type="molecule type" value="Genomic_DNA"/>
</dbReference>
<dbReference type="CDD" id="cd03801">
    <property type="entry name" value="GT4_PimA-like"/>
    <property type="match status" value="1"/>
</dbReference>